<dbReference type="EMBL" id="CAJVPQ010000578">
    <property type="protein sequence ID" value="CAG8493627.1"/>
    <property type="molecule type" value="Genomic_DNA"/>
</dbReference>
<comment type="caution">
    <text evidence="1">The sequence shown here is derived from an EMBL/GenBank/DDBJ whole genome shotgun (WGS) entry which is preliminary data.</text>
</comment>
<protein>
    <submittedName>
        <fullName evidence="1">10079_t:CDS:1</fullName>
    </submittedName>
</protein>
<dbReference type="AlphaFoldDB" id="A0A9N8WNW8"/>
<sequence length="57" mass="6608">MATTLGCPEFFKKPEELAKRTEKYFHKIVSKPSVTARYFDAGDNVKADRYRLRPLEG</sequence>
<evidence type="ECO:0000313" key="2">
    <source>
        <dbReference type="Proteomes" id="UP000789570"/>
    </source>
</evidence>
<dbReference type="Proteomes" id="UP000789570">
    <property type="component" value="Unassembled WGS sequence"/>
</dbReference>
<name>A0A9N8WNW8_9GLOM</name>
<evidence type="ECO:0000313" key="1">
    <source>
        <dbReference type="EMBL" id="CAG8493627.1"/>
    </source>
</evidence>
<organism evidence="1 2">
    <name type="scientific">Funneliformis caledonium</name>
    <dbReference type="NCBI Taxonomy" id="1117310"/>
    <lineage>
        <taxon>Eukaryota</taxon>
        <taxon>Fungi</taxon>
        <taxon>Fungi incertae sedis</taxon>
        <taxon>Mucoromycota</taxon>
        <taxon>Glomeromycotina</taxon>
        <taxon>Glomeromycetes</taxon>
        <taxon>Glomerales</taxon>
        <taxon>Glomeraceae</taxon>
        <taxon>Funneliformis</taxon>
    </lineage>
</organism>
<keyword evidence="2" id="KW-1185">Reference proteome</keyword>
<proteinExistence type="predicted"/>
<accession>A0A9N8WNW8</accession>
<gene>
    <name evidence="1" type="ORF">FCALED_LOCUS3343</name>
</gene>
<reference evidence="1" key="1">
    <citation type="submission" date="2021-06" db="EMBL/GenBank/DDBJ databases">
        <authorList>
            <person name="Kallberg Y."/>
            <person name="Tangrot J."/>
            <person name="Rosling A."/>
        </authorList>
    </citation>
    <scope>NUCLEOTIDE SEQUENCE</scope>
    <source>
        <strain evidence="1">UK204</strain>
    </source>
</reference>